<dbReference type="PRINTS" id="PR00326">
    <property type="entry name" value="GTP1OBG"/>
</dbReference>
<dbReference type="PROSITE" id="PS00905">
    <property type="entry name" value="GTP1_OBG"/>
    <property type="match status" value="1"/>
</dbReference>
<dbReference type="InterPro" id="IPR045001">
    <property type="entry name" value="DRG"/>
</dbReference>
<reference evidence="5" key="1">
    <citation type="submission" date="2013-08" db="EMBL/GenBank/DDBJ databases">
        <authorList>
            <person name="Mendez C."/>
            <person name="Richter M."/>
            <person name="Ferrer M."/>
            <person name="Sanchez J."/>
        </authorList>
    </citation>
    <scope>NUCLEOTIDE SEQUENCE</scope>
</reference>
<sequence>MEKVEGLKSKLEELEDEYSNTKYNKATNKHLGILRAKIAKTKKDIIEGSKGKKGKGFFVKKTGDVTVALIGFPSAGKSTLINAISNVKSKTASYAFTTTEIIPGMLIYNHAHIQVFDLPGLIENAHLGVGGGRSVLSAARISDLILFVIDATNPAQIDMLMHEFSALNIYVNVERPDVHVLDSKGQGLRIEVNRSLLTDKELQVIFFGLGMPNSIVRIRSKINEDELISLLAGRSIYIRAIVALNKIDLVKGYEKVADDIRSRYNIEVFPVSMISKRNVDPLIKGVYNNLGIITVYLRHRLDKAEAEPLILKKGSTVGEAAKKLHTDIADELKSAYVEGVSVKFKNQRVGINHVLEEGDVLTFIKNK</sequence>
<dbReference type="InterPro" id="IPR006073">
    <property type="entry name" value="GTP-bd"/>
</dbReference>
<organism evidence="5">
    <name type="scientific">mine drainage metagenome</name>
    <dbReference type="NCBI Taxonomy" id="410659"/>
    <lineage>
        <taxon>unclassified sequences</taxon>
        <taxon>metagenomes</taxon>
        <taxon>ecological metagenomes</taxon>
    </lineage>
</organism>
<dbReference type="Pfam" id="PF02824">
    <property type="entry name" value="TGS"/>
    <property type="match status" value="1"/>
</dbReference>
<dbReference type="InterPro" id="IPR012675">
    <property type="entry name" value="Beta-grasp_dom_sf"/>
</dbReference>
<protein>
    <submittedName>
        <fullName evidence="5">Small GTP-binding protein</fullName>
    </submittedName>
</protein>
<dbReference type="PANTHER" id="PTHR43127">
    <property type="entry name" value="DEVELOPMENTALLY-REGULATED GTP-BINDING PROTEIN 2"/>
    <property type="match status" value="1"/>
</dbReference>
<proteinExistence type="predicted"/>
<accession>T1BX98</accession>
<dbReference type="InterPro" id="IPR006074">
    <property type="entry name" value="GTP1-OBG_CS"/>
</dbReference>
<keyword evidence="1" id="KW-0547">Nucleotide-binding</keyword>
<dbReference type="InterPro" id="IPR031662">
    <property type="entry name" value="GTP-binding_2"/>
</dbReference>
<keyword evidence="2" id="KW-0342">GTP-binding</keyword>
<dbReference type="Pfam" id="PF16897">
    <property type="entry name" value="MMR_HSR1_Xtn"/>
    <property type="match status" value="1"/>
</dbReference>
<dbReference type="Pfam" id="PF01926">
    <property type="entry name" value="MMR_HSR1"/>
    <property type="match status" value="1"/>
</dbReference>
<dbReference type="Gene3D" id="3.40.50.300">
    <property type="entry name" value="P-loop containing nucleotide triphosphate hydrolases"/>
    <property type="match status" value="1"/>
</dbReference>
<dbReference type="EMBL" id="AUZZ01002908">
    <property type="protein sequence ID" value="EQD58490.1"/>
    <property type="molecule type" value="Genomic_DNA"/>
</dbReference>
<dbReference type="InterPro" id="IPR027417">
    <property type="entry name" value="P-loop_NTPase"/>
</dbReference>
<dbReference type="InterPro" id="IPR012676">
    <property type="entry name" value="TGS-like"/>
</dbReference>
<evidence type="ECO:0000256" key="2">
    <source>
        <dbReference type="ARBA" id="ARBA00023134"/>
    </source>
</evidence>
<dbReference type="Gene3D" id="3.10.20.30">
    <property type="match status" value="1"/>
</dbReference>
<dbReference type="NCBIfam" id="TIGR00231">
    <property type="entry name" value="small_GTP"/>
    <property type="match status" value="1"/>
</dbReference>
<dbReference type="GO" id="GO:0003924">
    <property type="term" value="F:GTPase activity"/>
    <property type="evidence" value="ECO:0007669"/>
    <property type="project" value="InterPro"/>
</dbReference>
<name>T1BX98_9ZZZZ</name>
<evidence type="ECO:0000259" key="3">
    <source>
        <dbReference type="PROSITE" id="PS51710"/>
    </source>
</evidence>
<feature type="domain" description="OBG-type G" evidence="3">
    <location>
        <begin position="65"/>
        <end position="291"/>
    </location>
</feature>
<dbReference type="SUPFAM" id="SSF81271">
    <property type="entry name" value="TGS-like"/>
    <property type="match status" value="1"/>
</dbReference>
<reference evidence="5" key="2">
    <citation type="journal article" date="2014" name="ISME J.">
        <title>Microbial stratification in low pH oxic and suboxic macroscopic growths along an acid mine drainage.</title>
        <authorList>
            <person name="Mendez-Garcia C."/>
            <person name="Mesa V."/>
            <person name="Sprenger R.R."/>
            <person name="Richter M."/>
            <person name="Diez M.S."/>
            <person name="Solano J."/>
            <person name="Bargiela R."/>
            <person name="Golyshina O.V."/>
            <person name="Manteca A."/>
            <person name="Ramos J.L."/>
            <person name="Gallego J.R."/>
            <person name="Llorente I."/>
            <person name="Martins Dos Santos V.A."/>
            <person name="Jensen O.N."/>
            <person name="Pelaez A.I."/>
            <person name="Sanchez J."/>
            <person name="Ferrer M."/>
        </authorList>
    </citation>
    <scope>NUCLEOTIDE SEQUENCE</scope>
</reference>
<dbReference type="PROSITE" id="PS51710">
    <property type="entry name" value="G_OBG"/>
    <property type="match status" value="1"/>
</dbReference>
<comment type="caution">
    <text evidence="5">The sequence shown here is derived from an EMBL/GenBank/DDBJ whole genome shotgun (WGS) entry which is preliminary data.</text>
</comment>
<dbReference type="InterPro" id="IPR031167">
    <property type="entry name" value="G_OBG"/>
</dbReference>
<dbReference type="InterPro" id="IPR005225">
    <property type="entry name" value="Small_GTP-bd"/>
</dbReference>
<evidence type="ECO:0000259" key="4">
    <source>
        <dbReference type="PROSITE" id="PS51880"/>
    </source>
</evidence>
<dbReference type="GO" id="GO:0005525">
    <property type="term" value="F:GTP binding"/>
    <property type="evidence" value="ECO:0007669"/>
    <property type="project" value="UniProtKB-KW"/>
</dbReference>
<dbReference type="InterPro" id="IPR004095">
    <property type="entry name" value="TGS"/>
</dbReference>
<evidence type="ECO:0000313" key="5">
    <source>
        <dbReference type="EMBL" id="EQD58490.1"/>
    </source>
</evidence>
<evidence type="ECO:0000256" key="1">
    <source>
        <dbReference type="ARBA" id="ARBA00022741"/>
    </source>
</evidence>
<dbReference type="PROSITE" id="PS51880">
    <property type="entry name" value="TGS"/>
    <property type="match status" value="1"/>
</dbReference>
<dbReference type="SUPFAM" id="SSF52540">
    <property type="entry name" value="P-loop containing nucleoside triphosphate hydrolases"/>
    <property type="match status" value="1"/>
</dbReference>
<feature type="domain" description="TGS" evidence="4">
    <location>
        <begin position="291"/>
        <end position="365"/>
    </location>
</feature>
<gene>
    <name evidence="5" type="ORF">B2A_04344</name>
</gene>
<dbReference type="AlphaFoldDB" id="T1BX98"/>